<feature type="compositionally biased region" description="Low complexity" evidence="2">
    <location>
        <begin position="1"/>
        <end position="20"/>
    </location>
</feature>
<dbReference type="Gene3D" id="3.30.565.10">
    <property type="entry name" value="Histidine kinase-like ATPase, C-terminal domain"/>
    <property type="match status" value="1"/>
</dbReference>
<dbReference type="PANTHER" id="PTHR35526">
    <property type="entry name" value="ANTI-SIGMA-F FACTOR RSBW-RELATED"/>
    <property type="match status" value="1"/>
</dbReference>
<protein>
    <recommendedName>
        <fullName evidence="3">Histidine kinase/HSP90-like ATPase domain-containing protein</fullName>
    </recommendedName>
</protein>
<dbReference type="RefSeq" id="WP_191869180.1">
    <property type="nucleotide sequence ID" value="NZ_BMRU01000012.1"/>
</dbReference>
<comment type="caution">
    <text evidence="4">The sequence shown here is derived from an EMBL/GenBank/DDBJ whole genome shotgun (WGS) entry which is preliminary data.</text>
</comment>
<dbReference type="Pfam" id="PF13581">
    <property type="entry name" value="HATPase_c_2"/>
    <property type="match status" value="1"/>
</dbReference>
<dbReference type="PANTHER" id="PTHR35526:SF3">
    <property type="entry name" value="ANTI-SIGMA-F FACTOR RSBW"/>
    <property type="match status" value="1"/>
</dbReference>
<sequence>MDTATATATAIATAPASASAPEPPTHPSTVHHPLPPGPQAAREARRVAAWLLAVHPVGRPHDTTEDILLIVSELTFNALRHARPPYALTLSVESGRAGIALSDASPSLPRQHGGRGPLATRGRGLAIIRALGAELFVSPAPLGKQVIAVLTWPE</sequence>
<dbReference type="EMBL" id="BNDV01000017">
    <property type="protein sequence ID" value="GHI17614.1"/>
    <property type="molecule type" value="Genomic_DNA"/>
</dbReference>
<evidence type="ECO:0000259" key="3">
    <source>
        <dbReference type="Pfam" id="PF13581"/>
    </source>
</evidence>
<evidence type="ECO:0000313" key="4">
    <source>
        <dbReference type="EMBL" id="GHI17614.1"/>
    </source>
</evidence>
<feature type="region of interest" description="Disordered" evidence="2">
    <location>
        <begin position="1"/>
        <end position="41"/>
    </location>
</feature>
<feature type="domain" description="Histidine kinase/HSP90-like ATPase" evidence="3">
    <location>
        <begin position="36"/>
        <end position="148"/>
    </location>
</feature>
<dbReference type="CDD" id="cd16936">
    <property type="entry name" value="HATPase_RsbW-like"/>
    <property type="match status" value="1"/>
</dbReference>
<dbReference type="GeneID" id="86959097"/>
<keyword evidence="1" id="KW-0418">Kinase</keyword>
<name>A0ABQ3NXX9_STRVG</name>
<evidence type="ECO:0000256" key="1">
    <source>
        <dbReference type="ARBA" id="ARBA00022527"/>
    </source>
</evidence>
<keyword evidence="1" id="KW-0723">Serine/threonine-protein kinase</keyword>
<proteinExistence type="predicted"/>
<dbReference type="SUPFAM" id="SSF55874">
    <property type="entry name" value="ATPase domain of HSP90 chaperone/DNA topoisomerase II/histidine kinase"/>
    <property type="match status" value="1"/>
</dbReference>
<keyword evidence="5" id="KW-1185">Reference proteome</keyword>
<gene>
    <name evidence="4" type="ORF">Scinn_70770</name>
</gene>
<organism evidence="4 5">
    <name type="scientific">Streptomyces virginiae</name>
    <name type="common">Streptomyces cinnamonensis</name>
    <dbReference type="NCBI Taxonomy" id="1961"/>
    <lineage>
        <taxon>Bacteria</taxon>
        <taxon>Bacillati</taxon>
        <taxon>Actinomycetota</taxon>
        <taxon>Actinomycetes</taxon>
        <taxon>Kitasatosporales</taxon>
        <taxon>Streptomycetaceae</taxon>
        <taxon>Streptomyces</taxon>
    </lineage>
</organism>
<dbReference type="InterPro" id="IPR050267">
    <property type="entry name" value="Anti-sigma-factor_SerPK"/>
</dbReference>
<evidence type="ECO:0000313" key="5">
    <source>
        <dbReference type="Proteomes" id="UP000660554"/>
    </source>
</evidence>
<dbReference type="Proteomes" id="UP000660554">
    <property type="component" value="Unassembled WGS sequence"/>
</dbReference>
<dbReference type="InterPro" id="IPR036890">
    <property type="entry name" value="HATPase_C_sf"/>
</dbReference>
<keyword evidence="1" id="KW-0808">Transferase</keyword>
<accession>A0ABQ3NXX9</accession>
<dbReference type="InterPro" id="IPR003594">
    <property type="entry name" value="HATPase_dom"/>
</dbReference>
<evidence type="ECO:0000256" key="2">
    <source>
        <dbReference type="SAM" id="MobiDB-lite"/>
    </source>
</evidence>
<reference evidence="5" key="1">
    <citation type="submission" date="2020-09" db="EMBL/GenBank/DDBJ databases">
        <title>Whole genome shotgun sequence of Streptomyces cinnamonensis NBRC 15873.</title>
        <authorList>
            <person name="Komaki H."/>
            <person name="Tamura T."/>
        </authorList>
    </citation>
    <scope>NUCLEOTIDE SEQUENCE [LARGE SCALE GENOMIC DNA]</scope>
    <source>
        <strain evidence="5">NBRC 15873</strain>
    </source>
</reference>